<dbReference type="EMBL" id="JACGWL010000014">
    <property type="protein sequence ID" value="KAK4388536.1"/>
    <property type="molecule type" value="Genomic_DNA"/>
</dbReference>
<reference evidence="2" key="2">
    <citation type="journal article" date="2024" name="Plant">
        <title>Genomic evolution and insights into agronomic trait innovations of Sesamum species.</title>
        <authorList>
            <person name="Miao H."/>
            <person name="Wang L."/>
            <person name="Qu L."/>
            <person name="Liu H."/>
            <person name="Sun Y."/>
            <person name="Le M."/>
            <person name="Wang Q."/>
            <person name="Wei S."/>
            <person name="Zheng Y."/>
            <person name="Lin W."/>
            <person name="Duan Y."/>
            <person name="Cao H."/>
            <person name="Xiong S."/>
            <person name="Wang X."/>
            <person name="Wei L."/>
            <person name="Li C."/>
            <person name="Ma Q."/>
            <person name="Ju M."/>
            <person name="Zhao R."/>
            <person name="Li G."/>
            <person name="Mu C."/>
            <person name="Tian Q."/>
            <person name="Mei H."/>
            <person name="Zhang T."/>
            <person name="Gao T."/>
            <person name="Zhang H."/>
        </authorList>
    </citation>
    <scope>NUCLEOTIDE SEQUENCE</scope>
    <source>
        <strain evidence="2">K16</strain>
    </source>
</reference>
<dbReference type="Proteomes" id="UP001289374">
    <property type="component" value="Unassembled WGS sequence"/>
</dbReference>
<dbReference type="PANTHER" id="PTHR34956:SF2">
    <property type="entry name" value="OS05G0397300 PROTEIN"/>
    <property type="match status" value="1"/>
</dbReference>
<accession>A0AAE2BKC1</accession>
<name>A0AAE2BKC1_9LAMI</name>
<proteinExistence type="predicted"/>
<dbReference type="PANTHER" id="PTHR34956">
    <property type="entry name" value="OS05G0397300 PROTEIN"/>
    <property type="match status" value="1"/>
</dbReference>
<protein>
    <submittedName>
        <fullName evidence="2">Uncharacterized protein</fullName>
    </submittedName>
</protein>
<keyword evidence="3" id="KW-1185">Reference proteome</keyword>
<evidence type="ECO:0000256" key="1">
    <source>
        <dbReference type="SAM" id="MobiDB-lite"/>
    </source>
</evidence>
<dbReference type="AlphaFoldDB" id="A0AAE2BKC1"/>
<evidence type="ECO:0000313" key="3">
    <source>
        <dbReference type="Proteomes" id="UP001289374"/>
    </source>
</evidence>
<organism evidence="2 3">
    <name type="scientific">Sesamum angolense</name>
    <dbReference type="NCBI Taxonomy" id="2727404"/>
    <lineage>
        <taxon>Eukaryota</taxon>
        <taxon>Viridiplantae</taxon>
        <taxon>Streptophyta</taxon>
        <taxon>Embryophyta</taxon>
        <taxon>Tracheophyta</taxon>
        <taxon>Spermatophyta</taxon>
        <taxon>Magnoliopsida</taxon>
        <taxon>eudicotyledons</taxon>
        <taxon>Gunneridae</taxon>
        <taxon>Pentapetalae</taxon>
        <taxon>asterids</taxon>
        <taxon>lamiids</taxon>
        <taxon>Lamiales</taxon>
        <taxon>Pedaliaceae</taxon>
        <taxon>Sesamum</taxon>
    </lineage>
</organism>
<evidence type="ECO:0000313" key="2">
    <source>
        <dbReference type="EMBL" id="KAK4388536.1"/>
    </source>
</evidence>
<feature type="region of interest" description="Disordered" evidence="1">
    <location>
        <begin position="69"/>
        <end position="108"/>
    </location>
</feature>
<gene>
    <name evidence="2" type="ORF">Sango_2460200</name>
</gene>
<comment type="caution">
    <text evidence="2">The sequence shown here is derived from an EMBL/GenBank/DDBJ whole genome shotgun (WGS) entry which is preliminary data.</text>
</comment>
<sequence>MEGGLEFEDDVFFAHLSKQISLLIMDDDKEDLLIANRALAQAVHPEVQASFPSYDQQIFCKWESKGTGVFIPRSSHPRRKSTKQGRSIAPGNKSRRLSDRSSRGLPWMTHSNTISSSYYDSTNLRRC</sequence>
<reference evidence="2" key="1">
    <citation type="submission" date="2020-06" db="EMBL/GenBank/DDBJ databases">
        <authorList>
            <person name="Li T."/>
            <person name="Hu X."/>
            <person name="Zhang T."/>
            <person name="Song X."/>
            <person name="Zhang H."/>
            <person name="Dai N."/>
            <person name="Sheng W."/>
            <person name="Hou X."/>
            <person name="Wei L."/>
        </authorList>
    </citation>
    <scope>NUCLEOTIDE SEQUENCE</scope>
    <source>
        <strain evidence="2">K16</strain>
        <tissue evidence="2">Leaf</tissue>
    </source>
</reference>